<reference evidence="4" key="3">
    <citation type="submission" date="2025-08" db="UniProtKB">
        <authorList>
            <consortium name="RefSeq"/>
        </authorList>
    </citation>
    <scope>IDENTIFICATION</scope>
    <source>
        <strain evidence="4">CBS 342.82</strain>
    </source>
</reference>
<evidence type="ECO:0000313" key="3">
    <source>
        <dbReference type="Proteomes" id="UP000504637"/>
    </source>
</evidence>
<reference evidence="4" key="1">
    <citation type="submission" date="2020-01" db="EMBL/GenBank/DDBJ databases">
        <authorList>
            <consortium name="DOE Joint Genome Institute"/>
            <person name="Haridas S."/>
            <person name="Albert R."/>
            <person name="Binder M."/>
            <person name="Bloem J."/>
            <person name="Labutti K."/>
            <person name="Salamov A."/>
            <person name="Andreopoulos B."/>
            <person name="Baker S.E."/>
            <person name="Barry K."/>
            <person name="Bills G."/>
            <person name="Bluhm B.H."/>
            <person name="Cannon C."/>
            <person name="Castanera R."/>
            <person name="Culley D.E."/>
            <person name="Daum C."/>
            <person name="Ezra D."/>
            <person name="Gonzalez J.B."/>
            <person name="Henrissat B."/>
            <person name="Kuo A."/>
            <person name="Liang C."/>
            <person name="Lipzen A."/>
            <person name="Lutzoni F."/>
            <person name="Magnuson J."/>
            <person name="Mondo S."/>
            <person name="Nolan M."/>
            <person name="Ohm R."/>
            <person name="Pangilinan J."/>
            <person name="Park H.-J."/>
            <person name="Ramirez L."/>
            <person name="Alfaro M."/>
            <person name="Sun H."/>
            <person name="Tritt A."/>
            <person name="Yoshinaga Y."/>
            <person name="Zwiers L.-H."/>
            <person name="Turgeon B.G."/>
            <person name="Goodwin S.B."/>
            <person name="Spatafora J.W."/>
            <person name="Crous P.W."/>
            <person name="Grigoriev I.V."/>
        </authorList>
    </citation>
    <scope>NUCLEOTIDE SEQUENCE</scope>
    <source>
        <strain evidence="4">CBS 342.82</strain>
    </source>
</reference>
<dbReference type="Proteomes" id="UP000504637">
    <property type="component" value="Unplaced"/>
</dbReference>
<sequence>MPVNERALLPFSGCTALNHSVPRASSPNNSAFNPFSFSTLDPALQAASSEISPFYATNPNVSGFAASEKFMLELSEVPMFTHTELMWIEAPNEMATMSTDDVEHCPELLTCLDSDSSSPQQLLDVCFSETADSSSSSSTISSYLFEQQQQPTILDAEDRNDDEIPFPEAETETDLEVPEDLHQMGRRASGDGVDGDGWICRWGSCKQKRVFHRACDLRKHFATHQKTHACAQADCAMVFASAKDLRRHSASHMPQIACAAAGCPRIVYSADDKEAFWLSY</sequence>
<evidence type="ECO:0000259" key="2">
    <source>
        <dbReference type="PROSITE" id="PS00028"/>
    </source>
</evidence>
<name>A0A6J3LVD3_9PEZI</name>
<dbReference type="SMART" id="SM00355">
    <property type="entry name" value="ZnF_C2H2"/>
    <property type="match status" value="2"/>
</dbReference>
<evidence type="ECO:0000313" key="4">
    <source>
        <dbReference type="RefSeq" id="XP_033455618.1"/>
    </source>
</evidence>
<proteinExistence type="predicted"/>
<dbReference type="OrthoDB" id="10018191at2759"/>
<dbReference type="PROSITE" id="PS00028">
    <property type="entry name" value="ZINC_FINGER_C2H2_1"/>
    <property type="match status" value="1"/>
</dbReference>
<gene>
    <name evidence="4" type="ORF">K489DRAFT_413655</name>
</gene>
<keyword evidence="3" id="KW-1185">Reference proteome</keyword>
<feature type="domain" description="C2H2-type" evidence="2">
    <location>
        <begin position="230"/>
        <end position="252"/>
    </location>
</feature>
<reference evidence="4" key="2">
    <citation type="submission" date="2020-04" db="EMBL/GenBank/DDBJ databases">
        <authorList>
            <consortium name="NCBI Genome Project"/>
        </authorList>
    </citation>
    <scope>NUCLEOTIDE SEQUENCE</scope>
    <source>
        <strain evidence="4">CBS 342.82</strain>
    </source>
</reference>
<feature type="region of interest" description="Disordered" evidence="1">
    <location>
        <begin position="152"/>
        <end position="178"/>
    </location>
</feature>
<dbReference type="InterPro" id="IPR013087">
    <property type="entry name" value="Znf_C2H2_type"/>
</dbReference>
<accession>A0A6J3LVD3</accession>
<protein>
    <recommendedName>
        <fullName evidence="2">C2H2-type domain-containing protein</fullName>
    </recommendedName>
</protein>
<feature type="compositionally biased region" description="Acidic residues" evidence="1">
    <location>
        <begin position="158"/>
        <end position="178"/>
    </location>
</feature>
<organism evidence="4">
    <name type="scientific">Dissoconium aciculare CBS 342.82</name>
    <dbReference type="NCBI Taxonomy" id="1314786"/>
    <lineage>
        <taxon>Eukaryota</taxon>
        <taxon>Fungi</taxon>
        <taxon>Dikarya</taxon>
        <taxon>Ascomycota</taxon>
        <taxon>Pezizomycotina</taxon>
        <taxon>Dothideomycetes</taxon>
        <taxon>Dothideomycetidae</taxon>
        <taxon>Mycosphaerellales</taxon>
        <taxon>Dissoconiaceae</taxon>
        <taxon>Dissoconium</taxon>
    </lineage>
</organism>
<dbReference type="RefSeq" id="XP_033455618.1">
    <property type="nucleotide sequence ID" value="XM_033608065.1"/>
</dbReference>
<dbReference type="AlphaFoldDB" id="A0A6J3LVD3"/>
<dbReference type="GeneID" id="54365864"/>
<evidence type="ECO:0000256" key="1">
    <source>
        <dbReference type="SAM" id="MobiDB-lite"/>
    </source>
</evidence>